<protein>
    <submittedName>
        <fullName evidence="2">Unnamed protein product</fullName>
    </submittedName>
</protein>
<dbReference type="Proteomes" id="UP001165121">
    <property type="component" value="Unassembled WGS sequence"/>
</dbReference>
<feature type="region of interest" description="Disordered" evidence="1">
    <location>
        <begin position="1"/>
        <end position="39"/>
    </location>
</feature>
<keyword evidence="3" id="KW-1185">Reference proteome</keyword>
<proteinExistence type="predicted"/>
<evidence type="ECO:0000313" key="3">
    <source>
        <dbReference type="Proteomes" id="UP001165121"/>
    </source>
</evidence>
<sequence length="85" mass="9279">MEEELLAVIDMTDANQDESDATGSAASRDSDNNVEPAFDISEDELRGLTATGWKIYDVGQCGKSEFYRIVLIPFSCSVNDVGKLN</sequence>
<accession>A0A9W6XU66</accession>
<name>A0A9W6XU66_9STRA</name>
<evidence type="ECO:0000313" key="2">
    <source>
        <dbReference type="EMBL" id="GMF45190.1"/>
    </source>
</evidence>
<organism evidence="2 3">
    <name type="scientific">Phytophthora fragariaefolia</name>
    <dbReference type="NCBI Taxonomy" id="1490495"/>
    <lineage>
        <taxon>Eukaryota</taxon>
        <taxon>Sar</taxon>
        <taxon>Stramenopiles</taxon>
        <taxon>Oomycota</taxon>
        <taxon>Peronosporomycetes</taxon>
        <taxon>Peronosporales</taxon>
        <taxon>Peronosporaceae</taxon>
        <taxon>Phytophthora</taxon>
    </lineage>
</organism>
<reference evidence="2" key="1">
    <citation type="submission" date="2023-04" db="EMBL/GenBank/DDBJ databases">
        <title>Phytophthora fragariaefolia NBRC 109709.</title>
        <authorList>
            <person name="Ichikawa N."/>
            <person name="Sato H."/>
            <person name="Tonouchi N."/>
        </authorList>
    </citation>
    <scope>NUCLEOTIDE SEQUENCE</scope>
    <source>
        <strain evidence="2">NBRC 109709</strain>
    </source>
</reference>
<dbReference type="AlphaFoldDB" id="A0A9W6XU66"/>
<comment type="caution">
    <text evidence="2">The sequence shown here is derived from an EMBL/GenBank/DDBJ whole genome shotgun (WGS) entry which is preliminary data.</text>
</comment>
<dbReference type="EMBL" id="BSXT01001794">
    <property type="protein sequence ID" value="GMF45190.1"/>
    <property type="molecule type" value="Genomic_DNA"/>
</dbReference>
<evidence type="ECO:0000256" key="1">
    <source>
        <dbReference type="SAM" id="MobiDB-lite"/>
    </source>
</evidence>
<gene>
    <name evidence="2" type="ORF">Pfra01_001606100</name>
</gene>